<evidence type="ECO:0000313" key="2">
    <source>
        <dbReference type="Proteomes" id="UP001472677"/>
    </source>
</evidence>
<dbReference type="Proteomes" id="UP001472677">
    <property type="component" value="Unassembled WGS sequence"/>
</dbReference>
<reference evidence="1 2" key="1">
    <citation type="journal article" date="2024" name="G3 (Bethesda)">
        <title>Genome assembly of Hibiscus sabdariffa L. provides insights into metabolisms of medicinal natural products.</title>
        <authorList>
            <person name="Kim T."/>
        </authorList>
    </citation>
    <scope>NUCLEOTIDE SEQUENCE [LARGE SCALE GENOMIC DNA]</scope>
    <source>
        <strain evidence="1">TK-2024</strain>
        <tissue evidence="1">Old leaves</tissue>
    </source>
</reference>
<gene>
    <name evidence="1" type="ORF">V6N12_042681</name>
</gene>
<name>A0ABR2B5K7_9ROSI</name>
<keyword evidence="2" id="KW-1185">Reference proteome</keyword>
<protein>
    <submittedName>
        <fullName evidence="1">Uncharacterized protein</fullName>
    </submittedName>
</protein>
<comment type="caution">
    <text evidence="1">The sequence shown here is derived from an EMBL/GenBank/DDBJ whole genome shotgun (WGS) entry which is preliminary data.</text>
</comment>
<feature type="non-terminal residue" evidence="1">
    <location>
        <position position="72"/>
    </location>
</feature>
<dbReference type="EMBL" id="JBBPBM010000175">
    <property type="protein sequence ID" value="KAK8502183.1"/>
    <property type="molecule type" value="Genomic_DNA"/>
</dbReference>
<sequence>MEKPTGNSEDESKSCALALVTTSGDDNARSPLTGSEFVFEEIRDRNGAPELPEKVAAKFSVGRAGERECGAH</sequence>
<organism evidence="1 2">
    <name type="scientific">Hibiscus sabdariffa</name>
    <name type="common">roselle</name>
    <dbReference type="NCBI Taxonomy" id="183260"/>
    <lineage>
        <taxon>Eukaryota</taxon>
        <taxon>Viridiplantae</taxon>
        <taxon>Streptophyta</taxon>
        <taxon>Embryophyta</taxon>
        <taxon>Tracheophyta</taxon>
        <taxon>Spermatophyta</taxon>
        <taxon>Magnoliopsida</taxon>
        <taxon>eudicotyledons</taxon>
        <taxon>Gunneridae</taxon>
        <taxon>Pentapetalae</taxon>
        <taxon>rosids</taxon>
        <taxon>malvids</taxon>
        <taxon>Malvales</taxon>
        <taxon>Malvaceae</taxon>
        <taxon>Malvoideae</taxon>
        <taxon>Hibiscus</taxon>
    </lineage>
</organism>
<proteinExistence type="predicted"/>
<accession>A0ABR2B5K7</accession>
<evidence type="ECO:0000313" key="1">
    <source>
        <dbReference type="EMBL" id="KAK8502183.1"/>
    </source>
</evidence>